<feature type="signal peptide" evidence="4">
    <location>
        <begin position="1"/>
        <end position="18"/>
    </location>
</feature>
<feature type="chain" id="PRO_5013298656" evidence="4">
    <location>
        <begin position="19"/>
        <end position="446"/>
    </location>
</feature>
<dbReference type="PANTHER" id="PTHR11802:SF64">
    <property type="entry name" value="CARBOXYPEPTIDASE"/>
    <property type="match status" value="1"/>
</dbReference>
<keyword evidence="2 5" id="KW-0645">Protease</keyword>
<organism evidence="5 6">
    <name type="scientific">Hesseltinella vesiculosa</name>
    <dbReference type="NCBI Taxonomy" id="101127"/>
    <lineage>
        <taxon>Eukaryota</taxon>
        <taxon>Fungi</taxon>
        <taxon>Fungi incertae sedis</taxon>
        <taxon>Mucoromycota</taxon>
        <taxon>Mucoromycotina</taxon>
        <taxon>Mucoromycetes</taxon>
        <taxon>Mucorales</taxon>
        <taxon>Cunninghamellaceae</taxon>
        <taxon>Hesseltinella</taxon>
    </lineage>
</organism>
<dbReference type="PRINTS" id="PR00724">
    <property type="entry name" value="CRBOXYPTASEC"/>
</dbReference>
<dbReference type="GO" id="GO:0006508">
    <property type="term" value="P:proteolysis"/>
    <property type="evidence" value="ECO:0007669"/>
    <property type="project" value="InterPro"/>
</dbReference>
<sequence>MHLSKWVVSSLLAYTALASPVKDVLMNHRQTGNASFHQPKLCDPTVQQYSGYLDAGNNEHYFFWFFESRTNPDTAPLTVWLNGGPGCSSMIGLWQELGPCRVNADGTQDVYNDAGSWNKVSNMLFFDQPSGVGFSYGADNVHSTYQAAPLSYNLIQNFLKAFPKYQKNDFHFYGESYGGHYVPEFADYILQQNLNLAQGNVHVNLKSIGVGNGITDALIQNQYYQPMACNSTYGSVLSPTDCQTMLDNLPKCTSMTQKCYATGSDADCEAADNYCGSNVMGIYDNSGRSYYDVRTSQEIPSTYINFLNQSSTMAAIGATSQYTECSNPVGNKFYPTGDDSRNFAPNVTDLLNHGVQVLLYAGDADYICNWMGNYAWSNQFDFNGADAYRSQQLAPFNVNGKEVGQFKQGGNLTFVRIYEAGHEVPYYQPEASLQMFTNQVQGLAYS</sequence>
<evidence type="ECO:0000313" key="5">
    <source>
        <dbReference type="EMBL" id="ORX63103.1"/>
    </source>
</evidence>
<keyword evidence="2 5" id="KW-0121">Carboxypeptidase</keyword>
<dbReference type="InterPro" id="IPR001563">
    <property type="entry name" value="Peptidase_S10"/>
</dbReference>
<comment type="similarity">
    <text evidence="1">Belongs to the peptidase S10 family.</text>
</comment>
<evidence type="ECO:0000256" key="3">
    <source>
        <dbReference type="ARBA" id="ARBA00023180"/>
    </source>
</evidence>
<dbReference type="Pfam" id="PF00450">
    <property type="entry name" value="Peptidase_S10"/>
    <property type="match status" value="1"/>
</dbReference>
<proteinExistence type="inferred from homology"/>
<accession>A0A1X2GYD5</accession>
<keyword evidence="2 5" id="KW-0378">Hydrolase</keyword>
<dbReference type="Gene3D" id="1.10.287.410">
    <property type="match status" value="1"/>
</dbReference>
<dbReference type="Gene3D" id="3.40.50.1820">
    <property type="entry name" value="alpha/beta hydrolase"/>
    <property type="match status" value="1"/>
</dbReference>
<gene>
    <name evidence="5" type="ORF">DM01DRAFT_1331182</name>
</gene>
<reference evidence="5 6" key="1">
    <citation type="submission" date="2016-07" db="EMBL/GenBank/DDBJ databases">
        <title>Pervasive Adenine N6-methylation of Active Genes in Fungi.</title>
        <authorList>
            <consortium name="DOE Joint Genome Institute"/>
            <person name="Mondo S.J."/>
            <person name="Dannebaum R.O."/>
            <person name="Kuo R.C."/>
            <person name="Labutti K."/>
            <person name="Haridas S."/>
            <person name="Kuo A."/>
            <person name="Salamov A."/>
            <person name="Ahrendt S.R."/>
            <person name="Lipzen A."/>
            <person name="Sullivan W."/>
            <person name="Andreopoulos W.B."/>
            <person name="Clum A."/>
            <person name="Lindquist E."/>
            <person name="Daum C."/>
            <person name="Ramamoorthy G.K."/>
            <person name="Gryganskyi A."/>
            <person name="Culley D."/>
            <person name="Magnuson J.K."/>
            <person name="James T.Y."/>
            <person name="O'Malley M.A."/>
            <person name="Stajich J.E."/>
            <person name="Spatafora J.W."/>
            <person name="Visel A."/>
            <person name="Grigoriev I.V."/>
        </authorList>
    </citation>
    <scope>NUCLEOTIDE SEQUENCE [LARGE SCALE GENOMIC DNA]</scope>
    <source>
        <strain evidence="5 6">NRRL 3301</strain>
    </source>
</reference>
<dbReference type="GO" id="GO:0004185">
    <property type="term" value="F:serine-type carboxypeptidase activity"/>
    <property type="evidence" value="ECO:0007669"/>
    <property type="project" value="InterPro"/>
</dbReference>
<evidence type="ECO:0000313" key="6">
    <source>
        <dbReference type="Proteomes" id="UP000242146"/>
    </source>
</evidence>
<evidence type="ECO:0000256" key="4">
    <source>
        <dbReference type="SAM" id="SignalP"/>
    </source>
</evidence>
<evidence type="ECO:0000256" key="1">
    <source>
        <dbReference type="ARBA" id="ARBA00009431"/>
    </source>
</evidence>
<dbReference type="OrthoDB" id="443318at2759"/>
<dbReference type="SUPFAM" id="SSF53474">
    <property type="entry name" value="alpha/beta-Hydrolases"/>
    <property type="match status" value="1"/>
</dbReference>
<dbReference type="STRING" id="101127.A0A1X2GYD5"/>
<evidence type="ECO:0000256" key="2">
    <source>
        <dbReference type="ARBA" id="ARBA00022645"/>
    </source>
</evidence>
<keyword evidence="4" id="KW-0732">Signal</keyword>
<dbReference type="InterPro" id="IPR029058">
    <property type="entry name" value="AB_hydrolase_fold"/>
</dbReference>
<dbReference type="Proteomes" id="UP000242146">
    <property type="component" value="Unassembled WGS sequence"/>
</dbReference>
<dbReference type="AlphaFoldDB" id="A0A1X2GYD5"/>
<name>A0A1X2GYD5_9FUNG</name>
<dbReference type="EMBL" id="MCGT01000001">
    <property type="protein sequence ID" value="ORX63103.1"/>
    <property type="molecule type" value="Genomic_DNA"/>
</dbReference>
<comment type="caution">
    <text evidence="5">The sequence shown here is derived from an EMBL/GenBank/DDBJ whole genome shotgun (WGS) entry which is preliminary data.</text>
</comment>
<protein>
    <submittedName>
        <fullName evidence="5">Prepro-carboxypeptidase Z</fullName>
    </submittedName>
</protein>
<dbReference type="PANTHER" id="PTHR11802">
    <property type="entry name" value="SERINE PROTEASE FAMILY S10 SERINE CARBOXYPEPTIDASE"/>
    <property type="match status" value="1"/>
</dbReference>
<keyword evidence="6" id="KW-1185">Reference proteome</keyword>
<keyword evidence="3" id="KW-0325">Glycoprotein</keyword>
<dbReference type="GO" id="GO:0000324">
    <property type="term" value="C:fungal-type vacuole"/>
    <property type="evidence" value="ECO:0007669"/>
    <property type="project" value="TreeGrafter"/>
</dbReference>